<dbReference type="EMBL" id="JAOBTT010000001">
    <property type="protein sequence ID" value="MDZ7278202.1"/>
    <property type="molecule type" value="Genomic_DNA"/>
</dbReference>
<evidence type="ECO:0000256" key="1">
    <source>
        <dbReference type="ARBA" id="ARBA00004665"/>
    </source>
</evidence>
<dbReference type="SUPFAM" id="SSF55073">
    <property type="entry name" value="Nucleotide cyclase"/>
    <property type="match status" value="1"/>
</dbReference>
<dbReference type="InterPro" id="IPR043128">
    <property type="entry name" value="Rev_trsase/Diguanyl_cyclase"/>
</dbReference>
<dbReference type="PANTHER" id="PTHR45138:SF9">
    <property type="entry name" value="DIGUANYLATE CYCLASE DGCM-RELATED"/>
    <property type="match status" value="1"/>
</dbReference>
<dbReference type="Gene3D" id="3.30.70.270">
    <property type="match status" value="1"/>
</dbReference>
<proteinExistence type="predicted"/>
<dbReference type="RefSeq" id="WP_322542210.1">
    <property type="nucleotide sequence ID" value="NZ_JAOBTT010000001.1"/>
</dbReference>
<protein>
    <recommendedName>
        <fullName evidence="2">diguanylate cyclase</fullName>
        <ecNumber evidence="2">2.7.7.65</ecNumber>
    </recommendedName>
</protein>
<dbReference type="EC" id="2.7.7.65" evidence="2"/>
<feature type="transmembrane region" description="Helical" evidence="4">
    <location>
        <begin position="110"/>
        <end position="132"/>
    </location>
</feature>
<feature type="domain" description="GGDEF" evidence="5">
    <location>
        <begin position="170"/>
        <end position="296"/>
    </location>
</feature>
<sequence>MKFIQHDTLIKFQGKPDRRFYCAFLSYAVLLLSGALYFALGGTHHAGQKVYFYVDFCTAAMLVWFIEKSFRTQPLEKHVTAFRGGLFVLFNALIIIMAGALNILSLDNALFISSLLLVPAMMLIILSFNHFIKYINVNYKSVVDLSLTDELTGLPNRRFLNMKLREWEKKPGTVCIADIDHFKRINDTFGHETGDKVLTNLGLILSAFISESVFIARSGGEEFCMLLSEPEETERVVHAIKAAMTLAYNEDINVTISAGVAYKRKHDSFTQVMIDADEALYRAKLSGRDRIVVATTR</sequence>
<evidence type="ECO:0000313" key="7">
    <source>
        <dbReference type="Proteomes" id="UP001288620"/>
    </source>
</evidence>
<comment type="catalytic activity">
    <reaction evidence="3">
        <text>2 GTP = 3',3'-c-di-GMP + 2 diphosphate</text>
        <dbReference type="Rhea" id="RHEA:24898"/>
        <dbReference type="ChEBI" id="CHEBI:33019"/>
        <dbReference type="ChEBI" id="CHEBI:37565"/>
        <dbReference type="ChEBI" id="CHEBI:58805"/>
        <dbReference type="EC" id="2.7.7.65"/>
    </reaction>
</comment>
<name>A0ABU5LE22_9GAMM</name>
<keyword evidence="4" id="KW-0812">Transmembrane</keyword>
<dbReference type="InterPro" id="IPR050469">
    <property type="entry name" value="Diguanylate_Cyclase"/>
</dbReference>
<feature type="transmembrane region" description="Helical" evidence="4">
    <location>
        <begin position="86"/>
        <end position="104"/>
    </location>
</feature>
<evidence type="ECO:0000256" key="3">
    <source>
        <dbReference type="ARBA" id="ARBA00034247"/>
    </source>
</evidence>
<feature type="transmembrane region" description="Helical" evidence="4">
    <location>
        <begin position="50"/>
        <end position="66"/>
    </location>
</feature>
<evidence type="ECO:0000256" key="4">
    <source>
        <dbReference type="SAM" id="Phobius"/>
    </source>
</evidence>
<feature type="transmembrane region" description="Helical" evidence="4">
    <location>
        <begin position="20"/>
        <end position="38"/>
    </location>
</feature>
<gene>
    <name evidence="6" type="ORF">N4G40_07935</name>
</gene>
<keyword evidence="7" id="KW-1185">Reference proteome</keyword>
<keyword evidence="4" id="KW-0472">Membrane</keyword>
<reference evidence="7" key="1">
    <citation type="submission" date="2023-07" db="EMBL/GenBank/DDBJ databases">
        <title>Structural and functional analysis of rice phyllospheric bacteria for their antimicrobial properties and defense elicitation against blast disease.</title>
        <authorList>
            <person name="Sahu K.P."/>
            <person name="Asharani P."/>
            <person name="Kumar M."/>
            <person name="Reddy B."/>
            <person name="Kumar A."/>
        </authorList>
    </citation>
    <scope>NUCLEOTIDE SEQUENCE [LARGE SCALE GENOMIC DNA]</scope>
    <source>
        <strain evidence="7">OsEp_Plm_30P10</strain>
    </source>
</reference>
<dbReference type="NCBIfam" id="TIGR00254">
    <property type="entry name" value="GGDEF"/>
    <property type="match status" value="1"/>
</dbReference>
<dbReference type="InterPro" id="IPR029787">
    <property type="entry name" value="Nucleotide_cyclase"/>
</dbReference>
<comment type="pathway">
    <text evidence="1">Purine metabolism; 3',5'-cyclic di-GMP biosynthesis.</text>
</comment>
<evidence type="ECO:0000256" key="2">
    <source>
        <dbReference type="ARBA" id="ARBA00012528"/>
    </source>
</evidence>
<dbReference type="CDD" id="cd01949">
    <property type="entry name" value="GGDEF"/>
    <property type="match status" value="1"/>
</dbReference>
<dbReference type="PANTHER" id="PTHR45138">
    <property type="entry name" value="REGULATORY COMPONENTS OF SENSORY TRANSDUCTION SYSTEM"/>
    <property type="match status" value="1"/>
</dbReference>
<dbReference type="PROSITE" id="PS50887">
    <property type="entry name" value="GGDEF"/>
    <property type="match status" value="1"/>
</dbReference>
<organism evidence="6 7">
    <name type="scientific">Pantoea eucrina</name>
    <dbReference type="NCBI Taxonomy" id="472693"/>
    <lineage>
        <taxon>Bacteria</taxon>
        <taxon>Pseudomonadati</taxon>
        <taxon>Pseudomonadota</taxon>
        <taxon>Gammaproteobacteria</taxon>
        <taxon>Enterobacterales</taxon>
        <taxon>Erwiniaceae</taxon>
        <taxon>Pantoea</taxon>
    </lineage>
</organism>
<dbReference type="SMART" id="SM00267">
    <property type="entry name" value="GGDEF"/>
    <property type="match status" value="1"/>
</dbReference>
<evidence type="ECO:0000259" key="5">
    <source>
        <dbReference type="PROSITE" id="PS50887"/>
    </source>
</evidence>
<dbReference type="Proteomes" id="UP001288620">
    <property type="component" value="Unassembled WGS sequence"/>
</dbReference>
<evidence type="ECO:0000313" key="6">
    <source>
        <dbReference type="EMBL" id="MDZ7278202.1"/>
    </source>
</evidence>
<dbReference type="Pfam" id="PF00990">
    <property type="entry name" value="GGDEF"/>
    <property type="match status" value="1"/>
</dbReference>
<comment type="caution">
    <text evidence="6">The sequence shown here is derived from an EMBL/GenBank/DDBJ whole genome shotgun (WGS) entry which is preliminary data.</text>
</comment>
<dbReference type="InterPro" id="IPR000160">
    <property type="entry name" value="GGDEF_dom"/>
</dbReference>
<keyword evidence="4" id="KW-1133">Transmembrane helix</keyword>
<accession>A0ABU5LE22</accession>